<feature type="region of interest" description="Disordered" evidence="2">
    <location>
        <begin position="120"/>
        <end position="152"/>
    </location>
</feature>
<name>A0A1B6KN57_9HEMI</name>
<dbReference type="InterPro" id="IPR041426">
    <property type="entry name" value="Mos1_HTH"/>
</dbReference>
<evidence type="ECO:0000313" key="4">
    <source>
        <dbReference type="EMBL" id="JAT12889.1"/>
    </source>
</evidence>
<feature type="compositionally biased region" description="Basic and acidic residues" evidence="2">
    <location>
        <begin position="120"/>
        <end position="139"/>
    </location>
</feature>
<dbReference type="InterPro" id="IPR052709">
    <property type="entry name" value="Transposase-MT_Hybrid"/>
</dbReference>
<protein>
    <recommendedName>
        <fullName evidence="3">Mos1 transposase HTH domain-containing protein</fullName>
    </recommendedName>
</protein>
<gene>
    <name evidence="4" type="ORF">g.23567</name>
</gene>
<dbReference type="AlphaFoldDB" id="A0A1B6KN57"/>
<dbReference type="EMBL" id="GEBQ01027088">
    <property type="protein sequence ID" value="JAT12889.1"/>
    <property type="molecule type" value="Transcribed_RNA"/>
</dbReference>
<sequence>MAALIQNPLCCEIRAVIRFMWAKNFKAAYIFRELRVVYGDGAISDGGVRKWCSMFRKGRTNVHDEGRSGRPTVLTEELVAKVKEKMKEDRHFTMRELTNMFPQVSRTVLHELVSDIKLGRPTKVEKHKDTSGQTAEDRLSQPSTSTATAQGANQSVPLFSYVDVNAIKSSTDDSVSETPDKKVSLLKPNVDSECGPPLEKVLKLEPKDVEEDIQQEPAAPCGVFIKNEVFIDDNLMDSSDTYQEEDESLS</sequence>
<dbReference type="Gene3D" id="1.10.10.1450">
    <property type="match status" value="1"/>
</dbReference>
<feature type="domain" description="Mos1 transposase HTH" evidence="3">
    <location>
        <begin position="13"/>
        <end position="58"/>
    </location>
</feature>
<comment type="subcellular location">
    <subcellularLocation>
        <location evidence="1">Nucleus</location>
    </subcellularLocation>
</comment>
<dbReference type="PANTHER" id="PTHR46060:SF1">
    <property type="entry name" value="MARINER MOS1 TRANSPOSASE-LIKE PROTEIN"/>
    <property type="match status" value="1"/>
</dbReference>
<accession>A0A1B6KN57</accession>
<feature type="non-terminal residue" evidence="4">
    <location>
        <position position="250"/>
    </location>
</feature>
<dbReference type="InterPro" id="IPR009057">
    <property type="entry name" value="Homeodomain-like_sf"/>
</dbReference>
<evidence type="ECO:0000256" key="1">
    <source>
        <dbReference type="ARBA" id="ARBA00004123"/>
    </source>
</evidence>
<reference evidence="4" key="1">
    <citation type="submission" date="2015-11" db="EMBL/GenBank/DDBJ databases">
        <title>De novo transcriptome assembly of four potential Pierce s Disease insect vectors from Arizona vineyards.</title>
        <authorList>
            <person name="Tassone E.E."/>
        </authorList>
    </citation>
    <scope>NUCLEOTIDE SEQUENCE</scope>
</reference>
<dbReference type="SUPFAM" id="SSF46689">
    <property type="entry name" value="Homeodomain-like"/>
    <property type="match status" value="1"/>
</dbReference>
<evidence type="ECO:0000259" key="3">
    <source>
        <dbReference type="Pfam" id="PF17906"/>
    </source>
</evidence>
<evidence type="ECO:0000256" key="2">
    <source>
        <dbReference type="SAM" id="MobiDB-lite"/>
    </source>
</evidence>
<dbReference type="GO" id="GO:0005634">
    <property type="term" value="C:nucleus"/>
    <property type="evidence" value="ECO:0007669"/>
    <property type="project" value="UniProtKB-SubCell"/>
</dbReference>
<feature type="compositionally biased region" description="Polar residues" evidence="2">
    <location>
        <begin position="140"/>
        <end position="152"/>
    </location>
</feature>
<dbReference type="Pfam" id="PF17906">
    <property type="entry name" value="HTH_48"/>
    <property type="match status" value="1"/>
</dbReference>
<proteinExistence type="predicted"/>
<dbReference type="PANTHER" id="PTHR46060">
    <property type="entry name" value="MARINER MOS1 TRANSPOSASE-LIKE PROTEIN"/>
    <property type="match status" value="1"/>
</dbReference>
<organism evidence="4">
    <name type="scientific">Graphocephala atropunctata</name>
    <dbReference type="NCBI Taxonomy" id="36148"/>
    <lineage>
        <taxon>Eukaryota</taxon>
        <taxon>Metazoa</taxon>
        <taxon>Ecdysozoa</taxon>
        <taxon>Arthropoda</taxon>
        <taxon>Hexapoda</taxon>
        <taxon>Insecta</taxon>
        <taxon>Pterygota</taxon>
        <taxon>Neoptera</taxon>
        <taxon>Paraneoptera</taxon>
        <taxon>Hemiptera</taxon>
        <taxon>Auchenorrhyncha</taxon>
        <taxon>Membracoidea</taxon>
        <taxon>Cicadellidae</taxon>
        <taxon>Cicadellinae</taxon>
        <taxon>Cicadellini</taxon>
        <taxon>Graphocephala</taxon>
    </lineage>
</organism>